<dbReference type="AlphaFoldDB" id="A0A397VKB8"/>
<dbReference type="EMBL" id="QKWP01000316">
    <property type="protein sequence ID" value="RIB22298.1"/>
    <property type="molecule type" value="Genomic_DNA"/>
</dbReference>
<dbReference type="Pfam" id="PF02574">
    <property type="entry name" value="S-methyl_trans"/>
    <property type="match status" value="1"/>
</dbReference>
<protein>
    <recommendedName>
        <fullName evidence="3">Hcy-binding domain-containing protein</fullName>
    </recommendedName>
</protein>
<evidence type="ECO:0000313" key="4">
    <source>
        <dbReference type="EMBL" id="RIB22298.1"/>
    </source>
</evidence>
<sequence>MRSKFQEMSKLLGAVGISILVLDLENLIQVSNNLNDITVVDNNLSHSNNSEGSVATLAQDFDPTYGIPDLQAYLTEQLNKQIMFLDSAMGTDVAETNTFSSTRISQADYACEKFAYELNRKSALVKEACMEVMNFQTS</sequence>
<organism evidence="4 5">
    <name type="scientific">Gigaspora rosea</name>
    <dbReference type="NCBI Taxonomy" id="44941"/>
    <lineage>
        <taxon>Eukaryota</taxon>
        <taxon>Fungi</taxon>
        <taxon>Fungi incertae sedis</taxon>
        <taxon>Mucoromycota</taxon>
        <taxon>Glomeromycotina</taxon>
        <taxon>Glomeromycetes</taxon>
        <taxon>Diversisporales</taxon>
        <taxon>Gigasporaceae</taxon>
        <taxon>Gigaspora</taxon>
    </lineage>
</organism>
<dbReference type="InterPro" id="IPR003726">
    <property type="entry name" value="HCY_dom"/>
</dbReference>
<dbReference type="SUPFAM" id="SSF82282">
    <property type="entry name" value="Homocysteine S-methyltransferase"/>
    <property type="match status" value="1"/>
</dbReference>
<keyword evidence="2" id="KW-0808">Transferase</keyword>
<dbReference type="GO" id="GO:0032259">
    <property type="term" value="P:methylation"/>
    <property type="evidence" value="ECO:0007669"/>
    <property type="project" value="UniProtKB-KW"/>
</dbReference>
<evidence type="ECO:0000313" key="5">
    <source>
        <dbReference type="Proteomes" id="UP000266673"/>
    </source>
</evidence>
<name>A0A397VKB8_9GLOM</name>
<evidence type="ECO:0000256" key="2">
    <source>
        <dbReference type="ARBA" id="ARBA00022679"/>
    </source>
</evidence>
<dbReference type="Proteomes" id="UP000266673">
    <property type="component" value="Unassembled WGS sequence"/>
</dbReference>
<proteinExistence type="predicted"/>
<dbReference type="Gene3D" id="3.20.20.330">
    <property type="entry name" value="Homocysteine-binding-like domain"/>
    <property type="match status" value="1"/>
</dbReference>
<comment type="caution">
    <text evidence="4">The sequence shown here is derived from an EMBL/GenBank/DDBJ whole genome shotgun (WGS) entry which is preliminary data.</text>
</comment>
<dbReference type="GO" id="GO:0008168">
    <property type="term" value="F:methyltransferase activity"/>
    <property type="evidence" value="ECO:0007669"/>
    <property type="project" value="UniProtKB-KW"/>
</dbReference>
<reference evidence="4 5" key="1">
    <citation type="submission" date="2018-06" db="EMBL/GenBank/DDBJ databases">
        <title>Comparative genomics reveals the genomic features of Rhizophagus irregularis, R. cerebriforme, R. diaphanum and Gigaspora rosea, and their symbiotic lifestyle signature.</title>
        <authorList>
            <person name="Morin E."/>
            <person name="San Clemente H."/>
            <person name="Chen E.C.H."/>
            <person name="De La Providencia I."/>
            <person name="Hainaut M."/>
            <person name="Kuo A."/>
            <person name="Kohler A."/>
            <person name="Murat C."/>
            <person name="Tang N."/>
            <person name="Roy S."/>
            <person name="Loubradou J."/>
            <person name="Henrissat B."/>
            <person name="Grigoriev I.V."/>
            <person name="Corradi N."/>
            <person name="Roux C."/>
            <person name="Martin F.M."/>
        </authorList>
    </citation>
    <scope>NUCLEOTIDE SEQUENCE [LARGE SCALE GENOMIC DNA]</scope>
    <source>
        <strain evidence="4 5">DAOM 194757</strain>
    </source>
</reference>
<dbReference type="STRING" id="44941.A0A397VKB8"/>
<keyword evidence="5" id="KW-1185">Reference proteome</keyword>
<accession>A0A397VKB8</accession>
<feature type="domain" description="Hcy-binding" evidence="3">
    <location>
        <begin position="89"/>
        <end position="131"/>
    </location>
</feature>
<dbReference type="OrthoDB" id="10460011at2759"/>
<gene>
    <name evidence="4" type="ORF">C2G38_2174355</name>
</gene>
<evidence type="ECO:0000259" key="3">
    <source>
        <dbReference type="Pfam" id="PF02574"/>
    </source>
</evidence>
<dbReference type="InterPro" id="IPR036589">
    <property type="entry name" value="HCY_dom_sf"/>
</dbReference>
<evidence type="ECO:0000256" key="1">
    <source>
        <dbReference type="ARBA" id="ARBA00022603"/>
    </source>
</evidence>
<keyword evidence="1" id="KW-0489">Methyltransferase</keyword>